<comment type="caution">
    <text evidence="3">The sequence shown here is derived from an EMBL/GenBank/DDBJ whole genome shotgun (WGS) entry which is preliminary data.</text>
</comment>
<reference evidence="3 4" key="1">
    <citation type="submission" date="2021-06" db="EMBL/GenBank/DDBJ databases">
        <title>Enterococcus alishanensis sp. nov., a novel lactic acid bacterium isolated from fresh coffee beans.</title>
        <authorList>
            <person name="Chen Y.-S."/>
        </authorList>
    </citation>
    <scope>NUCLEOTIDE SEQUENCE [LARGE SCALE GENOMIC DNA]</scope>
    <source>
        <strain evidence="3 4">ALS3</strain>
    </source>
</reference>
<dbReference type="InterPro" id="IPR014963">
    <property type="entry name" value="UPF0302_N"/>
</dbReference>
<dbReference type="InterPro" id="IPR011188">
    <property type="entry name" value="UPF0302"/>
</dbReference>
<dbReference type="InterPro" id="IPR014957">
    <property type="entry name" value="IDEAL_dom"/>
</dbReference>
<accession>A0ABS6TAT1</accession>
<dbReference type="RefSeq" id="WP_218325066.1">
    <property type="nucleotide sequence ID" value="NZ_JAHUZB010000002.1"/>
</dbReference>
<keyword evidence="1" id="KW-0175">Coiled coil</keyword>
<dbReference type="PIRSF" id="PIRSF007165">
    <property type="entry name" value="UCP007165"/>
    <property type="match status" value="1"/>
</dbReference>
<evidence type="ECO:0000256" key="1">
    <source>
        <dbReference type="SAM" id="Coils"/>
    </source>
</evidence>
<dbReference type="Pfam" id="PF08864">
    <property type="entry name" value="UPF0302"/>
    <property type="match status" value="1"/>
</dbReference>
<organism evidence="3 4">
    <name type="scientific">Enterococcus alishanensis</name>
    <dbReference type="NCBI Taxonomy" id="1303817"/>
    <lineage>
        <taxon>Bacteria</taxon>
        <taxon>Bacillati</taxon>
        <taxon>Bacillota</taxon>
        <taxon>Bacilli</taxon>
        <taxon>Lactobacillales</taxon>
        <taxon>Enterococcaceae</taxon>
        <taxon>Enterococcus</taxon>
    </lineage>
</organism>
<dbReference type="SMART" id="SM00914">
    <property type="entry name" value="IDEAL"/>
    <property type="match status" value="1"/>
</dbReference>
<sequence length="186" mass="21874">MVDVADKREFLVWLINNVPFQRREVVWILNYLINHEAILKNVHVVEQAEKTERGIVFRDASQEKMEPMMLTVSGQNFASSDQIFHEIRLHWQQPLYIECIFPNPWQNALYLSVLEDNPAISWNDSVSAETINEVESYMEKEAQQATLKHLYQQIDQALEDGDQDTFVELSNEINRLKLLIKEKEVQ</sequence>
<keyword evidence="4" id="KW-1185">Reference proteome</keyword>
<evidence type="ECO:0000259" key="2">
    <source>
        <dbReference type="SMART" id="SM00914"/>
    </source>
</evidence>
<feature type="coiled-coil region" evidence="1">
    <location>
        <begin position="140"/>
        <end position="186"/>
    </location>
</feature>
<name>A0ABS6TAT1_9ENTE</name>
<protein>
    <submittedName>
        <fullName evidence="3">YpiB family protein</fullName>
    </submittedName>
</protein>
<dbReference type="EMBL" id="JAHUZB010000002">
    <property type="protein sequence ID" value="MBV7390011.1"/>
    <property type="molecule type" value="Genomic_DNA"/>
</dbReference>
<feature type="domain" description="IDEAL" evidence="2">
    <location>
        <begin position="137"/>
        <end position="173"/>
    </location>
</feature>
<evidence type="ECO:0000313" key="4">
    <source>
        <dbReference type="Proteomes" id="UP000774130"/>
    </source>
</evidence>
<dbReference type="Pfam" id="PF08858">
    <property type="entry name" value="IDEAL"/>
    <property type="match status" value="1"/>
</dbReference>
<evidence type="ECO:0000313" key="3">
    <source>
        <dbReference type="EMBL" id="MBV7390011.1"/>
    </source>
</evidence>
<dbReference type="Proteomes" id="UP000774130">
    <property type="component" value="Unassembled WGS sequence"/>
</dbReference>
<proteinExistence type="predicted"/>
<gene>
    <name evidence="3" type="ORF">KUA55_04910</name>
</gene>